<dbReference type="RefSeq" id="WP_198823885.1">
    <property type="nucleotide sequence ID" value="NZ_JAEILT010000005.1"/>
</dbReference>
<name>A0ABS0WBJ3_9ALTE</name>
<dbReference type="Proteomes" id="UP000649232">
    <property type="component" value="Unassembled WGS sequence"/>
</dbReference>
<evidence type="ECO:0000313" key="2">
    <source>
        <dbReference type="Proteomes" id="UP000649232"/>
    </source>
</evidence>
<protein>
    <submittedName>
        <fullName evidence="1">Uncharacterized protein</fullName>
    </submittedName>
</protein>
<comment type="caution">
    <text evidence="1">The sequence shown here is derived from an EMBL/GenBank/DDBJ whole genome shotgun (WGS) entry which is preliminary data.</text>
</comment>
<organism evidence="1 2">
    <name type="scientific">Paraglaciecola chathamensis</name>
    <dbReference type="NCBI Taxonomy" id="368405"/>
    <lineage>
        <taxon>Bacteria</taxon>
        <taxon>Pseudomonadati</taxon>
        <taxon>Pseudomonadota</taxon>
        <taxon>Gammaproteobacteria</taxon>
        <taxon>Alteromonadales</taxon>
        <taxon>Alteromonadaceae</taxon>
        <taxon>Paraglaciecola</taxon>
    </lineage>
</organism>
<sequence>MSIDKFGSLEELKQFFSNGGNPRFDAEFSPQTLMIVEALGAKGAHLNKWWVRTPMDWECPSCKRKKTQIAKLDSRGYASCQLHEHHDHMKDIVRRLFEEISSSREQVVATELAERFAVRTSFAISAYDNTVICADCNKADGLAKLKIKTHQDFSFSPAEIGRFVKPRNNQEHEIDAEIATNIWHENIGVFNKRMKLAEYVAGLAASDAHWYQPSISTSKEVERSANYRFNLRGLKSLHEEPEKLLYNSMPFKGNHSSWRLNPKPMTKGRPTEGQVAHLSNTRGRSWTKYDDSWKCPCCERSKFECLKPSKNNPWVFEVKSILAHKKESDSLADDIKVCNECFNAANHLGREAIEEVKEEDPPINVYFPHSLIAFEELKSVIVARPHSFHLINNERAENVVKTAIDRIVDENYHYSPKNRTDIMEMQLMCP</sequence>
<accession>A0ABS0WBJ3</accession>
<gene>
    <name evidence="1" type="ORF">JEU11_05010</name>
</gene>
<reference evidence="1 2" key="1">
    <citation type="submission" date="2020-12" db="EMBL/GenBank/DDBJ databases">
        <title>Draft genome sequences of nine environmental bacterial isolates colonizing plastic.</title>
        <authorList>
            <person name="Borre I."/>
            <person name="Sonnenschein E.C."/>
        </authorList>
    </citation>
    <scope>NUCLEOTIDE SEQUENCE [LARGE SCALE GENOMIC DNA]</scope>
    <source>
        <strain evidence="1 2">IB30</strain>
    </source>
</reference>
<dbReference type="EMBL" id="JAEILT010000005">
    <property type="protein sequence ID" value="MBJ2135808.1"/>
    <property type="molecule type" value="Genomic_DNA"/>
</dbReference>
<evidence type="ECO:0000313" key="1">
    <source>
        <dbReference type="EMBL" id="MBJ2135808.1"/>
    </source>
</evidence>
<proteinExistence type="predicted"/>